<feature type="zinc finger region" description="FLZ-type" evidence="6">
    <location>
        <begin position="77"/>
        <end position="121"/>
    </location>
</feature>
<dbReference type="GO" id="GO:0005737">
    <property type="term" value="C:cytoplasm"/>
    <property type="evidence" value="ECO:0007669"/>
    <property type="project" value="UniProtKB-SubCell"/>
</dbReference>
<protein>
    <recommendedName>
        <fullName evidence="8">FLZ-type domain-containing protein</fullName>
    </recommendedName>
</protein>
<dbReference type="PROSITE" id="PS51795">
    <property type="entry name" value="ZF_FLZ"/>
    <property type="match status" value="1"/>
</dbReference>
<dbReference type="STRING" id="3760.A0A251N2H1"/>
<comment type="subcellular location">
    <subcellularLocation>
        <location evidence="1">Cytoplasm</location>
    </subcellularLocation>
</comment>
<gene>
    <name evidence="9" type="ORF">PRUPE_8G237300</name>
</gene>
<evidence type="ECO:0000259" key="8">
    <source>
        <dbReference type="PROSITE" id="PS51795"/>
    </source>
</evidence>
<evidence type="ECO:0000256" key="3">
    <source>
        <dbReference type="ARBA" id="ARBA00022490"/>
    </source>
</evidence>
<keyword evidence="5" id="KW-0862">Zinc</keyword>
<name>A0A251N2H1_PRUPE</name>
<dbReference type="GO" id="GO:0008270">
    <property type="term" value="F:zinc ion binding"/>
    <property type="evidence" value="ECO:0007669"/>
    <property type="project" value="UniProtKB-KW"/>
</dbReference>
<dbReference type="AlphaFoldDB" id="A0A251N2H1"/>
<dbReference type="Gramene" id="ONH93545">
    <property type="protein sequence ID" value="ONH93545"/>
    <property type="gene ID" value="PRUPE_8G237300"/>
</dbReference>
<sequence length="148" mass="16360">MSAKRSRIVHSSSSGDTGLLPPRSAESSDSWLRVRTAFGNGAKALKPSPEAVQSPPSVLTMSSPEIVTMGREAQVDKFLDHCYFCRRRLPHNEDVFMCGPFRAFCSPECRDQQVDLDKIAEQPKQVPVQPVRTMYSMTSNVNGSKPTS</sequence>
<dbReference type="PANTHER" id="PTHR33059">
    <property type="entry name" value="FCS-LIKE ZINC FINGER 5"/>
    <property type="match status" value="1"/>
</dbReference>
<keyword evidence="10" id="KW-1185">Reference proteome</keyword>
<keyword evidence="5" id="KW-0863">Zinc-finger</keyword>
<evidence type="ECO:0000256" key="2">
    <source>
        <dbReference type="ARBA" id="ARBA00009374"/>
    </source>
</evidence>
<organism evidence="9 10">
    <name type="scientific">Prunus persica</name>
    <name type="common">Peach</name>
    <name type="synonym">Amygdalus persica</name>
    <dbReference type="NCBI Taxonomy" id="3760"/>
    <lineage>
        <taxon>Eukaryota</taxon>
        <taxon>Viridiplantae</taxon>
        <taxon>Streptophyta</taxon>
        <taxon>Embryophyta</taxon>
        <taxon>Tracheophyta</taxon>
        <taxon>Spermatophyta</taxon>
        <taxon>Magnoliopsida</taxon>
        <taxon>eudicotyledons</taxon>
        <taxon>Gunneridae</taxon>
        <taxon>Pentapetalae</taxon>
        <taxon>rosids</taxon>
        <taxon>fabids</taxon>
        <taxon>Rosales</taxon>
        <taxon>Rosaceae</taxon>
        <taxon>Amygdaloideae</taxon>
        <taxon>Amygdaleae</taxon>
        <taxon>Prunus</taxon>
    </lineage>
</organism>
<keyword evidence="4" id="KW-0479">Metal-binding</keyword>
<dbReference type="Proteomes" id="UP000006882">
    <property type="component" value="Chromosome G8"/>
</dbReference>
<accession>A0A251N2H1</accession>
<evidence type="ECO:0000313" key="10">
    <source>
        <dbReference type="Proteomes" id="UP000006882"/>
    </source>
</evidence>
<dbReference type="PANTHER" id="PTHR33059:SF76">
    <property type="entry name" value="FCS-LIKE ZINC FINGER 7"/>
    <property type="match status" value="1"/>
</dbReference>
<keyword evidence="3" id="KW-0963">Cytoplasm</keyword>
<dbReference type="InterPro" id="IPR007650">
    <property type="entry name" value="Zf-FLZ_dom"/>
</dbReference>
<reference evidence="9 10" key="1">
    <citation type="journal article" date="2013" name="Nat. Genet.">
        <title>The high-quality draft genome of peach (Prunus persica) identifies unique patterns of genetic diversity, domestication and genome evolution.</title>
        <authorList>
            <consortium name="International Peach Genome Initiative"/>
            <person name="Verde I."/>
            <person name="Abbott A.G."/>
            <person name="Scalabrin S."/>
            <person name="Jung S."/>
            <person name="Shu S."/>
            <person name="Marroni F."/>
            <person name="Zhebentyayeva T."/>
            <person name="Dettori M.T."/>
            <person name="Grimwood J."/>
            <person name="Cattonaro F."/>
            <person name="Zuccolo A."/>
            <person name="Rossini L."/>
            <person name="Jenkins J."/>
            <person name="Vendramin E."/>
            <person name="Meisel L.A."/>
            <person name="Decroocq V."/>
            <person name="Sosinski B."/>
            <person name="Prochnik S."/>
            <person name="Mitros T."/>
            <person name="Policriti A."/>
            <person name="Cipriani G."/>
            <person name="Dondini L."/>
            <person name="Ficklin S."/>
            <person name="Goodstein D.M."/>
            <person name="Xuan P."/>
            <person name="Del Fabbro C."/>
            <person name="Aramini V."/>
            <person name="Copetti D."/>
            <person name="Gonzalez S."/>
            <person name="Horner D.S."/>
            <person name="Falchi R."/>
            <person name="Lucas S."/>
            <person name="Mica E."/>
            <person name="Maldonado J."/>
            <person name="Lazzari B."/>
            <person name="Bielenberg D."/>
            <person name="Pirona R."/>
            <person name="Miculan M."/>
            <person name="Barakat A."/>
            <person name="Testolin R."/>
            <person name="Stella A."/>
            <person name="Tartarini S."/>
            <person name="Tonutti P."/>
            <person name="Arus P."/>
            <person name="Orellana A."/>
            <person name="Wells C."/>
            <person name="Main D."/>
            <person name="Vizzotto G."/>
            <person name="Silva H."/>
            <person name="Salamini F."/>
            <person name="Schmutz J."/>
            <person name="Morgante M."/>
            <person name="Rokhsar D.S."/>
        </authorList>
    </citation>
    <scope>NUCLEOTIDE SEQUENCE [LARGE SCALE GENOMIC DNA]</scope>
    <source>
        <strain evidence="10">cv. Nemared</strain>
    </source>
</reference>
<evidence type="ECO:0000313" key="9">
    <source>
        <dbReference type="EMBL" id="ONH93545.1"/>
    </source>
</evidence>
<comment type="similarity">
    <text evidence="2">Belongs to the FLZ family.</text>
</comment>
<evidence type="ECO:0000256" key="5">
    <source>
        <dbReference type="ARBA" id="ARBA00022771"/>
    </source>
</evidence>
<evidence type="ECO:0000256" key="4">
    <source>
        <dbReference type="ARBA" id="ARBA00022723"/>
    </source>
</evidence>
<proteinExistence type="inferred from homology"/>
<feature type="region of interest" description="Disordered" evidence="7">
    <location>
        <begin position="1"/>
        <end position="29"/>
    </location>
</feature>
<dbReference type="EMBL" id="CM007658">
    <property type="protein sequence ID" value="ONH93545.1"/>
    <property type="molecule type" value="Genomic_DNA"/>
</dbReference>
<feature type="domain" description="FLZ-type" evidence="8">
    <location>
        <begin position="77"/>
        <end position="121"/>
    </location>
</feature>
<evidence type="ECO:0000256" key="7">
    <source>
        <dbReference type="SAM" id="MobiDB-lite"/>
    </source>
</evidence>
<evidence type="ECO:0000256" key="1">
    <source>
        <dbReference type="ARBA" id="ARBA00004496"/>
    </source>
</evidence>
<dbReference type="Pfam" id="PF04570">
    <property type="entry name" value="zf-FLZ"/>
    <property type="match status" value="1"/>
</dbReference>
<dbReference type="OrthoDB" id="1141572at2759"/>
<evidence type="ECO:0000256" key="6">
    <source>
        <dbReference type="PROSITE-ProRule" id="PRU01131"/>
    </source>
</evidence>